<organism evidence="1 2">
    <name type="scientific">Tautonia plasticadhaerens</name>
    <dbReference type="NCBI Taxonomy" id="2527974"/>
    <lineage>
        <taxon>Bacteria</taxon>
        <taxon>Pseudomonadati</taxon>
        <taxon>Planctomycetota</taxon>
        <taxon>Planctomycetia</taxon>
        <taxon>Isosphaerales</taxon>
        <taxon>Isosphaeraceae</taxon>
        <taxon>Tautonia</taxon>
    </lineage>
</organism>
<evidence type="ECO:0000313" key="2">
    <source>
        <dbReference type="Proteomes" id="UP000317835"/>
    </source>
</evidence>
<dbReference type="Proteomes" id="UP000317835">
    <property type="component" value="Plasmid pElP_1"/>
</dbReference>
<dbReference type="KEGG" id="tpla:ElP_71800"/>
<reference evidence="1 2" key="1">
    <citation type="submission" date="2019-02" db="EMBL/GenBank/DDBJ databases">
        <title>Deep-cultivation of Planctomycetes and their phenomic and genomic characterization uncovers novel biology.</title>
        <authorList>
            <person name="Wiegand S."/>
            <person name="Jogler M."/>
            <person name="Boedeker C."/>
            <person name="Pinto D."/>
            <person name="Vollmers J."/>
            <person name="Rivas-Marin E."/>
            <person name="Kohn T."/>
            <person name="Peeters S.H."/>
            <person name="Heuer A."/>
            <person name="Rast P."/>
            <person name="Oberbeckmann S."/>
            <person name="Bunk B."/>
            <person name="Jeske O."/>
            <person name="Meyerdierks A."/>
            <person name="Storesund J.E."/>
            <person name="Kallscheuer N."/>
            <person name="Luecker S."/>
            <person name="Lage O.M."/>
            <person name="Pohl T."/>
            <person name="Merkel B.J."/>
            <person name="Hornburger P."/>
            <person name="Mueller R.-W."/>
            <person name="Bruemmer F."/>
            <person name="Labrenz M."/>
            <person name="Spormann A.M."/>
            <person name="Op den Camp H."/>
            <person name="Overmann J."/>
            <person name="Amann R."/>
            <person name="Jetten M.S.M."/>
            <person name="Mascher T."/>
            <person name="Medema M.H."/>
            <person name="Devos D.P."/>
            <person name="Kaster A.-K."/>
            <person name="Ovreas L."/>
            <person name="Rohde M."/>
            <person name="Galperin M.Y."/>
            <person name="Jogler C."/>
        </authorList>
    </citation>
    <scope>NUCLEOTIDE SEQUENCE [LARGE SCALE GENOMIC DNA]</scope>
    <source>
        <strain evidence="1 2">ElP</strain>
        <plasmid evidence="2">pelp_1</plasmid>
    </source>
</reference>
<keyword evidence="2" id="KW-1185">Reference proteome</keyword>
<proteinExistence type="predicted"/>
<geneLocation type="plasmid" evidence="2">
    <name>pelp_1</name>
</geneLocation>
<evidence type="ECO:0000313" key="1">
    <source>
        <dbReference type="EMBL" id="QDV39216.1"/>
    </source>
</evidence>
<protein>
    <submittedName>
        <fullName evidence="1">Uncharacterized protein</fullName>
    </submittedName>
</protein>
<accession>A0A518HEM7</accession>
<dbReference type="EMBL" id="CP036427">
    <property type="protein sequence ID" value="QDV39216.1"/>
    <property type="molecule type" value="Genomic_DNA"/>
</dbReference>
<gene>
    <name evidence="1" type="ORF">ElP_71800</name>
</gene>
<keyword evidence="1" id="KW-0614">Plasmid</keyword>
<dbReference type="AlphaFoldDB" id="A0A518HEM7"/>
<sequence length="48" mass="5070">MAQYRQGILSLSELGDAVATMSPNTTDRFMKACQGAQGSIGSRPHNDG</sequence>
<name>A0A518HEM7_9BACT</name>